<keyword evidence="1" id="KW-0812">Transmembrane</keyword>
<dbReference type="STRING" id="487685.SAMN04488696_2832"/>
<gene>
    <name evidence="2" type="ORF">SAMN04488696_2832</name>
</gene>
<organism evidence="2 3">
    <name type="scientific">Methanolobus profundi</name>
    <dbReference type="NCBI Taxonomy" id="487685"/>
    <lineage>
        <taxon>Archaea</taxon>
        <taxon>Methanobacteriati</taxon>
        <taxon>Methanobacteriota</taxon>
        <taxon>Stenosarchaea group</taxon>
        <taxon>Methanomicrobia</taxon>
        <taxon>Methanosarcinales</taxon>
        <taxon>Methanosarcinaceae</taxon>
        <taxon>Methanolobus</taxon>
    </lineage>
</organism>
<reference evidence="3" key="1">
    <citation type="submission" date="2016-10" db="EMBL/GenBank/DDBJ databases">
        <authorList>
            <person name="Varghese N."/>
            <person name="Submissions S."/>
        </authorList>
    </citation>
    <scope>NUCLEOTIDE SEQUENCE [LARGE SCALE GENOMIC DNA]</scope>
    <source>
        <strain evidence="3">Mob M</strain>
    </source>
</reference>
<dbReference type="Proteomes" id="UP000198535">
    <property type="component" value="Unassembled WGS sequence"/>
</dbReference>
<dbReference type="AlphaFoldDB" id="A0A1I4UPT1"/>
<evidence type="ECO:0000256" key="1">
    <source>
        <dbReference type="SAM" id="Phobius"/>
    </source>
</evidence>
<accession>A0A1I4UPT1</accession>
<keyword evidence="1" id="KW-0472">Membrane</keyword>
<evidence type="ECO:0000313" key="2">
    <source>
        <dbReference type="EMBL" id="SFM90984.1"/>
    </source>
</evidence>
<proteinExistence type="predicted"/>
<sequence length="77" mass="8769">MYNATLNTTLVQYGNDFLISNDQVFLSHAFTMEYVKVILLMFLMGFVLGSGLTSMALVFPDEIKEKIGHVRMKYVNV</sequence>
<keyword evidence="1" id="KW-1133">Transmembrane helix</keyword>
<name>A0A1I4UPT1_9EURY</name>
<feature type="transmembrane region" description="Helical" evidence="1">
    <location>
        <begin position="37"/>
        <end position="59"/>
    </location>
</feature>
<dbReference type="EMBL" id="FOUJ01000007">
    <property type="protein sequence ID" value="SFM90984.1"/>
    <property type="molecule type" value="Genomic_DNA"/>
</dbReference>
<protein>
    <submittedName>
        <fullName evidence="2">Uncharacterized protein</fullName>
    </submittedName>
</protein>
<keyword evidence="3" id="KW-1185">Reference proteome</keyword>
<evidence type="ECO:0000313" key="3">
    <source>
        <dbReference type="Proteomes" id="UP000198535"/>
    </source>
</evidence>
<dbReference type="RefSeq" id="WP_091938051.1">
    <property type="nucleotide sequence ID" value="NZ_FOUJ01000007.1"/>
</dbReference>